<evidence type="ECO:0000256" key="8">
    <source>
        <dbReference type="ARBA" id="ARBA00022801"/>
    </source>
</evidence>
<dbReference type="SUPFAM" id="SSF56300">
    <property type="entry name" value="Metallo-dependent phosphatases"/>
    <property type="match status" value="1"/>
</dbReference>
<dbReference type="NCBIfam" id="NF003118">
    <property type="entry name" value="PRK04036.1-3"/>
    <property type="match status" value="1"/>
</dbReference>
<dbReference type="InterPro" id="IPR011149">
    <property type="entry name" value="Pol2_small_arc"/>
</dbReference>
<evidence type="ECO:0000313" key="18">
    <source>
        <dbReference type="Proteomes" id="UP000001017"/>
    </source>
</evidence>
<proteinExistence type="inferred from homology"/>
<dbReference type="PaxDb" id="273116-14325637"/>
<dbReference type="GO" id="GO:0042575">
    <property type="term" value="C:DNA polymerase complex"/>
    <property type="evidence" value="ECO:0007669"/>
    <property type="project" value="TreeGrafter"/>
</dbReference>
<dbReference type="HOGENOM" id="CLU_027850_1_0_2"/>
<comment type="catalytic activity">
    <reaction evidence="14 15">
        <text>DNA(n) + a 2'-deoxyribonucleoside 5'-triphosphate = DNA(n+1) + diphosphate</text>
        <dbReference type="Rhea" id="RHEA:22508"/>
        <dbReference type="Rhea" id="RHEA-COMP:17339"/>
        <dbReference type="Rhea" id="RHEA-COMP:17340"/>
        <dbReference type="ChEBI" id="CHEBI:33019"/>
        <dbReference type="ChEBI" id="CHEBI:61560"/>
        <dbReference type="ChEBI" id="CHEBI:173112"/>
        <dbReference type="EC" id="2.7.7.7"/>
    </reaction>
</comment>
<protein>
    <recommendedName>
        <fullName evidence="15">DNA polymerase II small subunit</fullName>
        <shortName evidence="15">Pol II</shortName>
        <ecNumber evidence="15">2.7.7.7</ecNumber>
    </recommendedName>
    <alternativeName>
        <fullName evidence="15">Exodeoxyribonuclease small subunit</fullName>
        <ecNumber evidence="15">3.1.11.1</ecNumber>
    </alternativeName>
</protein>
<keyword evidence="18" id="KW-1185">Reference proteome</keyword>
<evidence type="ECO:0000256" key="14">
    <source>
        <dbReference type="ARBA" id="ARBA00049244"/>
    </source>
</evidence>
<dbReference type="PANTHER" id="PTHR10416">
    <property type="entry name" value="DNA POLYMERASE DELTA SUBUNIT 2"/>
    <property type="match status" value="1"/>
</dbReference>
<dbReference type="KEGG" id="tvo:TVG1442259"/>
<evidence type="ECO:0000256" key="11">
    <source>
        <dbReference type="ARBA" id="ARBA00023125"/>
    </source>
</evidence>
<dbReference type="eggNOG" id="arCOG04455">
    <property type="taxonomic scope" value="Archaea"/>
</dbReference>
<accession>Q978L7</accession>
<keyword evidence="7 15" id="KW-0540">Nuclease</keyword>
<dbReference type="PhylomeDB" id="Q978L7"/>
<evidence type="ECO:0000259" key="16">
    <source>
        <dbReference type="Pfam" id="PF04042"/>
    </source>
</evidence>
<dbReference type="PIRSF" id="PIRSF000803">
    <property type="entry name" value="Arc_Pol2_small"/>
    <property type="match status" value="1"/>
</dbReference>
<dbReference type="EMBL" id="BA000011">
    <property type="protein sequence ID" value="BAB60540.1"/>
    <property type="molecule type" value="Genomic_DNA"/>
</dbReference>
<keyword evidence="10 15" id="KW-0239">DNA-directed DNA polymerase</keyword>
<dbReference type="PANTHER" id="PTHR10416:SF0">
    <property type="entry name" value="DNA POLYMERASE DELTA SUBUNIT 2"/>
    <property type="match status" value="1"/>
</dbReference>
<evidence type="ECO:0000256" key="1">
    <source>
        <dbReference type="ARBA" id="ARBA00000563"/>
    </source>
</evidence>
<dbReference type="GO" id="GO:0008310">
    <property type="term" value="F:single-stranded DNA 3'-5' DNA exonuclease activity"/>
    <property type="evidence" value="ECO:0007669"/>
    <property type="project" value="UniProtKB-EC"/>
</dbReference>
<comment type="subunit">
    <text evidence="3 15">Heterodimer of a large subunit and a small subunit.</text>
</comment>
<dbReference type="CDD" id="cd04490">
    <property type="entry name" value="PolII_SU_OBF"/>
    <property type="match status" value="1"/>
</dbReference>
<dbReference type="GO" id="GO:0003677">
    <property type="term" value="F:DNA binding"/>
    <property type="evidence" value="ECO:0007669"/>
    <property type="project" value="UniProtKB-UniRule"/>
</dbReference>
<evidence type="ECO:0000256" key="13">
    <source>
        <dbReference type="ARBA" id="ARBA00024817"/>
    </source>
</evidence>
<evidence type="ECO:0000256" key="9">
    <source>
        <dbReference type="ARBA" id="ARBA00022839"/>
    </source>
</evidence>
<comment type="function">
    <text evidence="13 15">Possesses two activities: a DNA synthesis (polymerase) and an exonucleolytic activity that degrades single-stranded DNA in the 3' to 5' direction. Has a template-primer preference which is characteristic of a replicative DNA polymerase.</text>
</comment>
<keyword evidence="6 15" id="KW-0235">DNA replication</keyword>
<evidence type="ECO:0000256" key="15">
    <source>
        <dbReference type="HAMAP-Rule" id="MF_00325"/>
    </source>
</evidence>
<comment type="similarity">
    <text evidence="2 15">Belongs to the DNA polymerase delta/II small subunit family.</text>
</comment>
<dbReference type="InterPro" id="IPR007185">
    <property type="entry name" value="DNA_pol_a/d/e_bsu"/>
</dbReference>
<evidence type="ECO:0000256" key="10">
    <source>
        <dbReference type="ARBA" id="ARBA00022932"/>
    </source>
</evidence>
<dbReference type="InterPro" id="IPR029052">
    <property type="entry name" value="Metallo-depent_PP-like"/>
</dbReference>
<comment type="catalytic activity">
    <reaction evidence="1 15">
        <text>Exonucleolytic cleavage in the 3'- to 5'-direction to yield nucleoside 5'-phosphates.</text>
        <dbReference type="EC" id="3.1.11.1"/>
    </reaction>
</comment>
<dbReference type="STRING" id="273116.gene:9382207"/>
<evidence type="ECO:0000256" key="5">
    <source>
        <dbReference type="ARBA" id="ARBA00022695"/>
    </source>
</evidence>
<dbReference type="GO" id="GO:0006308">
    <property type="term" value="P:DNA catabolic process"/>
    <property type="evidence" value="ECO:0007669"/>
    <property type="project" value="UniProtKB-UniRule"/>
</dbReference>
<evidence type="ECO:0000256" key="3">
    <source>
        <dbReference type="ARBA" id="ARBA00011315"/>
    </source>
</evidence>
<keyword evidence="4 15" id="KW-0808">Transferase</keyword>
<evidence type="ECO:0000256" key="2">
    <source>
        <dbReference type="ARBA" id="ARBA00006035"/>
    </source>
</evidence>
<dbReference type="EC" id="3.1.11.1" evidence="15"/>
<dbReference type="Pfam" id="PF04042">
    <property type="entry name" value="DNA_pol_E_B"/>
    <property type="match status" value="1"/>
</dbReference>
<reference evidence="17 18" key="2">
    <citation type="journal article" date="2000" name="Proc. Natl. Acad. Sci. U.S.A.">
        <title>Archaeal adaptation to higher temperatures revealed by genomic sequence of Thermoplasma volcanium.</title>
        <authorList>
            <person name="Kawashima T."/>
            <person name="Amano N."/>
            <person name="Koike H."/>
            <person name="Makino S."/>
            <person name="Higuchi S."/>
            <person name="Kawashima-Ohya Y."/>
            <person name="Watanabe K."/>
            <person name="Yamazaki M."/>
            <person name="Kanehori K."/>
            <person name="Kawamoto T."/>
            <person name="Nunoshiba T."/>
            <person name="Yamamoto Y."/>
            <person name="Aramaki H."/>
            <person name="Makino K."/>
            <person name="Suzuki M."/>
        </authorList>
    </citation>
    <scope>NUCLEOTIDE SEQUENCE [LARGE SCALE GENOMIC DNA]</scope>
    <source>
        <strain evidence="18">ATCC 51530 / DSM 4299 / JCM 9571 / NBRC 15438 / GSS1</strain>
    </source>
</reference>
<name>Q978L7_THEVO</name>
<dbReference type="GO" id="GO:0006271">
    <property type="term" value="P:DNA strand elongation involved in DNA replication"/>
    <property type="evidence" value="ECO:0007669"/>
    <property type="project" value="TreeGrafter"/>
</dbReference>
<evidence type="ECO:0000256" key="12">
    <source>
        <dbReference type="ARBA" id="ARBA00023268"/>
    </source>
</evidence>
<dbReference type="InterPro" id="IPR024826">
    <property type="entry name" value="DNA_pol_delta/II_ssu"/>
</dbReference>
<keyword evidence="12 15" id="KW-0511">Multifunctional enzyme</keyword>
<evidence type="ECO:0000256" key="4">
    <source>
        <dbReference type="ARBA" id="ARBA00022679"/>
    </source>
</evidence>
<dbReference type="HAMAP" id="MF_00325">
    <property type="entry name" value="DNApol_II_A_arch"/>
    <property type="match status" value="1"/>
</dbReference>
<dbReference type="Gene3D" id="3.60.21.50">
    <property type="match status" value="1"/>
</dbReference>
<reference evidence="17 18" key="1">
    <citation type="journal article" date="1999" name="Proc. Jpn. Acad.">
        <title>Determination of the complete genomic DNA sequence of Thermoplasma volvanium GSS1.</title>
        <authorList>
            <person name="Kawashima T."/>
            <person name="Yamamoto Y."/>
            <person name="Aramaki H."/>
            <person name="Nunoshiba T."/>
            <person name="Kawamoto T."/>
            <person name="Watanabe K."/>
            <person name="Yamazaki M."/>
            <person name="Kanehori K."/>
            <person name="Amano N."/>
            <person name="Ohya Y."/>
            <person name="Makino K."/>
            <person name="Suzuki M."/>
        </authorList>
    </citation>
    <scope>NUCLEOTIDE SEQUENCE [LARGE SCALE GENOMIC DNA]</scope>
    <source>
        <strain evidence="18">ATCC 51530 / DSM 4299 / JCM 9571 / NBRC 15438 / GSS1</strain>
    </source>
</reference>
<sequence length="466" mass="52626">MIMADLDKASLLEYFTKNGVLVSPSALEKIIKYSSSSLIEDLVKNSDGYIDDRIVEAALKPKREMNDFEVYLPEVRFNSSVEDFRKMFVSKYEKLSRIISASSSMRGSISIKTAKHSQGQVKVIGMVSEVSMTKNGHKRVLIEDLDDSIQVFILKDRGIINEVILEDEVIGIIGNVSSSSKDPVIFADEIVRPDIPYRILDETKHEPVFVASLSDIHIGSKTFRKNEFQDMIKWFESSDDTSLSTKYLILSGDVVDGIGVYPGQENDLELLNPLDQYEALASFVSQIPEDITVFIMPGNHDTVRLSEPQPVFPEKIRKMFPSNAVFLPNPYNLKLEGKNVLVYHGMSLNDMIELIPGANYDSIGKAIEAILVRRHLSPRYGGNTPLIPSSVDYHVIEEVPDIFITGHIHSHYIGNYKGVRYVNSSTWQSQTEYQKMMNFNPKPSKLTLFDLYSRTVIVKDFDKSTS</sequence>
<keyword evidence="11 15" id="KW-0238">DNA-binding</keyword>
<gene>
    <name evidence="15" type="primary">polB</name>
    <name evidence="17" type="ORF">TVG1442259</name>
</gene>
<dbReference type="GO" id="GO:0003887">
    <property type="term" value="F:DNA-directed DNA polymerase activity"/>
    <property type="evidence" value="ECO:0007669"/>
    <property type="project" value="UniProtKB-UniRule"/>
</dbReference>
<keyword evidence="9 15" id="KW-0269">Exonuclease</keyword>
<organism evidence="17 18">
    <name type="scientific">Thermoplasma volcanium (strain ATCC 51530 / DSM 4299 / JCM 9571 / NBRC 15438 / GSS1)</name>
    <dbReference type="NCBI Taxonomy" id="273116"/>
    <lineage>
        <taxon>Archaea</taxon>
        <taxon>Methanobacteriati</taxon>
        <taxon>Thermoplasmatota</taxon>
        <taxon>Thermoplasmata</taxon>
        <taxon>Thermoplasmatales</taxon>
        <taxon>Thermoplasmataceae</taxon>
        <taxon>Thermoplasma</taxon>
    </lineage>
</organism>
<evidence type="ECO:0000313" key="17">
    <source>
        <dbReference type="EMBL" id="BAB60540.1"/>
    </source>
</evidence>
<keyword evidence="8 15" id="KW-0378">Hydrolase</keyword>
<dbReference type="Proteomes" id="UP000001017">
    <property type="component" value="Chromosome"/>
</dbReference>
<feature type="domain" description="DNA polymerase alpha/delta/epsilon subunit B" evidence="16">
    <location>
        <begin position="213"/>
        <end position="411"/>
    </location>
</feature>
<evidence type="ECO:0000256" key="7">
    <source>
        <dbReference type="ARBA" id="ARBA00022722"/>
    </source>
</evidence>
<dbReference type="CDD" id="cd07386">
    <property type="entry name" value="MPP_DNA_pol_II_small_archeal_C"/>
    <property type="match status" value="1"/>
</dbReference>
<keyword evidence="5 15" id="KW-0548">Nucleotidyltransferase</keyword>
<dbReference type="AlphaFoldDB" id="Q978L7"/>
<evidence type="ECO:0000256" key="6">
    <source>
        <dbReference type="ARBA" id="ARBA00022705"/>
    </source>
</evidence>
<dbReference type="EC" id="2.7.7.7" evidence="15"/>